<comment type="caution">
    <text evidence="1">The sequence shown here is derived from an EMBL/GenBank/DDBJ whole genome shotgun (WGS) entry which is preliminary data.</text>
</comment>
<dbReference type="Proteomes" id="UP001458946">
    <property type="component" value="Unassembled WGS sequence"/>
</dbReference>
<dbReference type="EMBL" id="BAABRN010000053">
    <property type="protein sequence ID" value="GAA5503531.1"/>
    <property type="molecule type" value="Genomic_DNA"/>
</dbReference>
<accession>A0ABP9VFL2</accession>
<name>A0ABP9VFL2_9DEIO</name>
<sequence>MCLCGSTRFLEAFDAASLRETLAGNVVLSVGSHRTPDAEAFAHLAEAERVKVFSQLAELHRHKIKLADEILVINVGGYIGETTRSEIEFARSLGKLVCYSEDPALPTPRVHANL</sequence>
<evidence type="ECO:0000313" key="1">
    <source>
        <dbReference type="EMBL" id="GAA5503531.1"/>
    </source>
</evidence>
<keyword evidence="2" id="KW-1185">Reference proteome</keyword>
<protein>
    <submittedName>
        <fullName evidence="1">Uncharacterized protein</fullName>
    </submittedName>
</protein>
<organism evidence="1 2">
    <name type="scientific">Deinococcus xinjiangensis</name>
    <dbReference type="NCBI Taxonomy" id="457454"/>
    <lineage>
        <taxon>Bacteria</taxon>
        <taxon>Thermotogati</taxon>
        <taxon>Deinococcota</taxon>
        <taxon>Deinococci</taxon>
        <taxon>Deinococcales</taxon>
        <taxon>Deinococcaceae</taxon>
        <taxon>Deinococcus</taxon>
    </lineage>
</organism>
<reference evidence="1 2" key="1">
    <citation type="submission" date="2024-02" db="EMBL/GenBank/DDBJ databases">
        <title>Deinococcus xinjiangensis NBRC 107630.</title>
        <authorList>
            <person name="Ichikawa N."/>
            <person name="Katano-Makiyama Y."/>
            <person name="Hidaka K."/>
        </authorList>
    </citation>
    <scope>NUCLEOTIDE SEQUENCE [LARGE SCALE GENOMIC DNA]</scope>
    <source>
        <strain evidence="1 2">NBRC 107630</strain>
    </source>
</reference>
<gene>
    <name evidence="1" type="ORF">Dxin01_03290</name>
</gene>
<evidence type="ECO:0000313" key="2">
    <source>
        <dbReference type="Proteomes" id="UP001458946"/>
    </source>
</evidence>
<proteinExistence type="predicted"/>